<evidence type="ECO:0000256" key="7">
    <source>
        <dbReference type="SAM" id="Phobius"/>
    </source>
</evidence>
<feature type="transmembrane region" description="Helical" evidence="7">
    <location>
        <begin position="689"/>
        <end position="714"/>
    </location>
</feature>
<evidence type="ECO:0000313" key="11">
    <source>
        <dbReference type="EMBL" id="WKW14797.1"/>
    </source>
</evidence>
<evidence type="ECO:0000313" key="12">
    <source>
        <dbReference type="Proteomes" id="UP001229955"/>
    </source>
</evidence>
<feature type="transmembrane region" description="Helical" evidence="7">
    <location>
        <begin position="778"/>
        <end position="798"/>
    </location>
</feature>
<evidence type="ECO:0000259" key="8">
    <source>
        <dbReference type="Pfam" id="PF02687"/>
    </source>
</evidence>
<dbReference type="EMBL" id="CP130612">
    <property type="protein sequence ID" value="WKW11887.1"/>
    <property type="molecule type" value="Genomic_DNA"/>
</dbReference>
<dbReference type="PANTHER" id="PTHR30572:SF4">
    <property type="entry name" value="ABC TRANSPORTER PERMEASE YTRF"/>
    <property type="match status" value="1"/>
</dbReference>
<feature type="transmembrane region" description="Helical" evidence="7">
    <location>
        <begin position="746"/>
        <end position="766"/>
    </location>
</feature>
<dbReference type="Proteomes" id="UP001229955">
    <property type="component" value="Chromosome"/>
</dbReference>
<dbReference type="InterPro" id="IPR003838">
    <property type="entry name" value="ABC3_permease_C"/>
</dbReference>
<evidence type="ECO:0000313" key="10">
    <source>
        <dbReference type="EMBL" id="WKW11887.1"/>
    </source>
</evidence>
<keyword evidence="12" id="KW-1185">Reference proteome</keyword>
<sequence>MPTPPAALLQSLGSDMRFALRYLSRHKATTAITLAVIALATGANTLIFSFFQAMFLRPAPQVPQDPAHALVWIQERPTRTAAWKLTDLTGTQLDQLSARREVFASVTAWIEDDAIVAAGDSAGAQNVPITFVAPNFFTTLGVPLIGGRDLFQRDDGSADLSAVMAAIHAERMFGSPEAALGRRLLVNKVPVEIVGIAPRRFRGAMRDDVEPMLFIPLSARSTLTAAPARWFDDDPALRVLARLAPGASFAQAAAVAEQVATITLPDSADRVGMARRADVRHLGAVPPWDEGEELLLVISLLAALGLLILLVGWMNVSALMVAAAVSRRQEIAVRLALGATRQRIIRQLATESTIASLVGAAAGAIGAFWLLSFVSARVVIGADLSPDLQTFAFVFVLAMATGILFGLSPALHATRGLAGALRDSGHGATRRSRLQRALVVAQIALSQPLLVGLLVMLHTVRANHRPMAVETSREVIEATFNPSGDPALVELGPLQVTQLIPRIAARPEVRAVVPAAQEFEVRGNMHLTGAAPGWFDLLDVPIVLGRDVLLADSNSTDLPVVIGVDLAQALYGDANPIGQRTALPPASGASEEQLLMTVVGVYDSRVTVPDMPPAGSQVAGKGPFRIYTAHGMAWSTNQVLVRTRGPAEAYLPALQRFVMAEAPQLPISAIRTLEQRDADERQFTQRLSLGAALGAVLALLLASLGLYGVIALSVRQRTREIGVRIAVGAEPLQVARMFLASGMKSAMIALAIGLPITLAALQVLIAQGEMRMSATLPLAVGAVVAALLLTVAALATWIPSRRAAEVDPGLTLRAE</sequence>
<evidence type="ECO:0000256" key="6">
    <source>
        <dbReference type="ARBA" id="ARBA00038076"/>
    </source>
</evidence>
<dbReference type="GO" id="GO:0005886">
    <property type="term" value="C:plasma membrane"/>
    <property type="evidence" value="ECO:0007669"/>
    <property type="project" value="UniProtKB-SubCell"/>
</dbReference>
<organism evidence="11 12">
    <name type="scientific">Pseudogemmatithrix spongiicola</name>
    <dbReference type="NCBI Taxonomy" id="3062599"/>
    <lineage>
        <taxon>Bacteria</taxon>
        <taxon>Pseudomonadati</taxon>
        <taxon>Gemmatimonadota</taxon>
        <taxon>Gemmatimonadia</taxon>
        <taxon>Gemmatimonadales</taxon>
        <taxon>Gemmatimonadaceae</taxon>
        <taxon>Pseudogemmatithrix</taxon>
    </lineage>
</organism>
<feature type="domain" description="ABC3 transporter permease C-terminal" evidence="8">
    <location>
        <begin position="695"/>
        <end position="806"/>
    </location>
</feature>
<keyword evidence="5 7" id="KW-0472">Membrane</keyword>
<keyword evidence="2" id="KW-1003">Cell membrane</keyword>
<feature type="domain" description="ABC3 transporter permease C-terminal" evidence="8">
    <location>
        <begin position="304"/>
        <end position="414"/>
    </location>
</feature>
<feature type="domain" description="MacB-like periplasmic core" evidence="9">
    <location>
        <begin position="499"/>
        <end position="644"/>
    </location>
</feature>
<evidence type="ECO:0000259" key="9">
    <source>
        <dbReference type="Pfam" id="PF12704"/>
    </source>
</evidence>
<evidence type="ECO:0000256" key="5">
    <source>
        <dbReference type="ARBA" id="ARBA00023136"/>
    </source>
</evidence>
<accession>A0AA49JTS5</accession>
<evidence type="ECO:0000256" key="1">
    <source>
        <dbReference type="ARBA" id="ARBA00004651"/>
    </source>
</evidence>
<feature type="transmembrane region" description="Helical" evidence="7">
    <location>
        <begin position="294"/>
        <end position="327"/>
    </location>
</feature>
<dbReference type="Pfam" id="PF12704">
    <property type="entry name" value="MacB_PCD"/>
    <property type="match status" value="2"/>
</dbReference>
<keyword evidence="3 7" id="KW-0812">Transmembrane</keyword>
<dbReference type="AlphaFoldDB" id="A0AA49JZ70"/>
<evidence type="ECO:0000256" key="3">
    <source>
        <dbReference type="ARBA" id="ARBA00022692"/>
    </source>
</evidence>
<feature type="transmembrane region" description="Helical" evidence="7">
    <location>
        <begin position="391"/>
        <end position="413"/>
    </location>
</feature>
<dbReference type="InterPro" id="IPR050250">
    <property type="entry name" value="Macrolide_Exporter_MacB"/>
</dbReference>
<name>A0AA49JZ70_9BACT</name>
<keyword evidence="4 7" id="KW-1133">Transmembrane helix</keyword>
<proteinExistence type="inferred from homology"/>
<evidence type="ECO:0000256" key="2">
    <source>
        <dbReference type="ARBA" id="ARBA00022475"/>
    </source>
</evidence>
<dbReference type="KEGG" id="pspc:Strain318_001155"/>
<reference evidence="11" key="1">
    <citation type="submission" date="2023-07" db="EMBL/GenBank/DDBJ databases">
        <authorList>
            <person name="Haufschild T."/>
            <person name="Kallscheuer N."/>
            <person name="Hammer J."/>
            <person name="Kohn T."/>
            <person name="Kabuu M."/>
            <person name="Jogler M."/>
            <person name="Wohfarth N."/>
            <person name="Heuer A."/>
            <person name="Rohde M."/>
            <person name="van Teeseling M.C.F."/>
            <person name="Jogler C."/>
        </authorList>
    </citation>
    <scope>NUCLEOTIDE SEQUENCE</scope>
    <source>
        <strain evidence="10">Strain 138</strain>
        <strain evidence="11">Strain 318</strain>
    </source>
</reference>
<dbReference type="EMBL" id="CP130613">
    <property type="protein sequence ID" value="WKW14797.1"/>
    <property type="molecule type" value="Genomic_DNA"/>
</dbReference>
<feature type="transmembrane region" description="Helical" evidence="7">
    <location>
        <begin position="434"/>
        <end position="457"/>
    </location>
</feature>
<dbReference type="RefSeq" id="WP_367887572.1">
    <property type="nucleotide sequence ID" value="NZ_CP130612.1"/>
</dbReference>
<dbReference type="InterPro" id="IPR025857">
    <property type="entry name" value="MacB_PCD"/>
</dbReference>
<feature type="domain" description="MacB-like periplasmic core" evidence="9">
    <location>
        <begin position="30"/>
        <end position="258"/>
    </location>
</feature>
<dbReference type="Pfam" id="PF02687">
    <property type="entry name" value="FtsX"/>
    <property type="match status" value="2"/>
</dbReference>
<feature type="transmembrane region" description="Helical" evidence="7">
    <location>
        <begin position="31"/>
        <end position="55"/>
    </location>
</feature>
<gene>
    <name evidence="10" type="ORF">Strain138_001155</name>
    <name evidence="11" type="ORF">Strain318_001155</name>
</gene>
<feature type="transmembrane region" description="Helical" evidence="7">
    <location>
        <begin position="348"/>
        <end position="371"/>
    </location>
</feature>
<evidence type="ECO:0000256" key="4">
    <source>
        <dbReference type="ARBA" id="ARBA00022989"/>
    </source>
</evidence>
<comment type="similarity">
    <text evidence="6">Belongs to the ABC-4 integral membrane protein family.</text>
</comment>
<dbReference type="GO" id="GO:0022857">
    <property type="term" value="F:transmembrane transporter activity"/>
    <property type="evidence" value="ECO:0007669"/>
    <property type="project" value="TreeGrafter"/>
</dbReference>
<protein>
    <submittedName>
        <fullName evidence="11">ABC transporter permease</fullName>
    </submittedName>
</protein>
<dbReference type="PANTHER" id="PTHR30572">
    <property type="entry name" value="MEMBRANE COMPONENT OF TRANSPORTER-RELATED"/>
    <property type="match status" value="1"/>
</dbReference>
<accession>A0AA49JZ70</accession>
<comment type="subcellular location">
    <subcellularLocation>
        <location evidence="1">Cell membrane</location>
        <topology evidence="1">Multi-pass membrane protein</topology>
    </subcellularLocation>
</comment>